<keyword evidence="4 12" id="KW-0808">Transferase</keyword>
<organism evidence="14 15">
    <name type="scientific">Cupriavidus laharis</name>
    <dbReference type="NCBI Taxonomy" id="151654"/>
    <lineage>
        <taxon>Bacteria</taxon>
        <taxon>Pseudomonadati</taxon>
        <taxon>Pseudomonadota</taxon>
        <taxon>Betaproteobacteria</taxon>
        <taxon>Burkholderiales</taxon>
        <taxon>Burkholderiaceae</taxon>
        <taxon>Cupriavidus</taxon>
    </lineage>
</organism>
<dbReference type="InterPro" id="IPR001697">
    <property type="entry name" value="Pyr_Knase"/>
</dbReference>
<dbReference type="GO" id="GO:0016301">
    <property type="term" value="F:kinase activity"/>
    <property type="evidence" value="ECO:0007669"/>
    <property type="project" value="UniProtKB-KW"/>
</dbReference>
<keyword evidence="11 14" id="KW-0670">Pyruvate</keyword>
<comment type="pathway">
    <text evidence="1 12">Carbohydrate degradation; glycolysis; pyruvate from D-glyceraldehyde 3-phosphate: step 5/5.</text>
</comment>
<keyword evidence="8" id="KW-0067">ATP-binding</keyword>
<evidence type="ECO:0000256" key="12">
    <source>
        <dbReference type="RuleBase" id="RU000504"/>
    </source>
</evidence>
<dbReference type="SUPFAM" id="SSF51621">
    <property type="entry name" value="Phosphoenolpyruvate/pyruvate domain"/>
    <property type="match status" value="1"/>
</dbReference>
<dbReference type="Proteomes" id="UP000727654">
    <property type="component" value="Unassembled WGS sequence"/>
</dbReference>
<feature type="domain" description="Pyruvate kinase barrel" evidence="13">
    <location>
        <begin position="15"/>
        <end position="67"/>
    </location>
</feature>
<reference evidence="14 15" key="1">
    <citation type="submission" date="2021-08" db="EMBL/GenBank/DDBJ databases">
        <authorList>
            <person name="Peeters C."/>
        </authorList>
    </citation>
    <scope>NUCLEOTIDE SEQUENCE [LARGE SCALE GENOMIC DNA]</scope>
    <source>
        <strain evidence="14 15">LMG 23992</strain>
    </source>
</reference>
<dbReference type="EC" id="2.7.1.40" evidence="3 12"/>
<dbReference type="Pfam" id="PF00224">
    <property type="entry name" value="PK"/>
    <property type="match status" value="1"/>
</dbReference>
<evidence type="ECO:0000256" key="1">
    <source>
        <dbReference type="ARBA" id="ARBA00004997"/>
    </source>
</evidence>
<evidence type="ECO:0000256" key="2">
    <source>
        <dbReference type="ARBA" id="ARBA00008663"/>
    </source>
</evidence>
<evidence type="ECO:0000256" key="11">
    <source>
        <dbReference type="ARBA" id="ARBA00023317"/>
    </source>
</evidence>
<evidence type="ECO:0000256" key="8">
    <source>
        <dbReference type="ARBA" id="ARBA00022840"/>
    </source>
</evidence>
<protein>
    <recommendedName>
        <fullName evidence="3 12">Pyruvate kinase</fullName>
        <ecNumber evidence="3 12">2.7.1.40</ecNumber>
    </recommendedName>
</protein>
<dbReference type="InterPro" id="IPR015793">
    <property type="entry name" value="Pyrv_Knase_brl"/>
</dbReference>
<name>A0ABM8XUQ5_9BURK</name>
<comment type="catalytic activity">
    <reaction evidence="12">
        <text>pyruvate + ATP = phosphoenolpyruvate + ADP + H(+)</text>
        <dbReference type="Rhea" id="RHEA:18157"/>
        <dbReference type="ChEBI" id="CHEBI:15361"/>
        <dbReference type="ChEBI" id="CHEBI:15378"/>
        <dbReference type="ChEBI" id="CHEBI:30616"/>
        <dbReference type="ChEBI" id="CHEBI:58702"/>
        <dbReference type="ChEBI" id="CHEBI:456216"/>
        <dbReference type="EC" id="2.7.1.40"/>
    </reaction>
</comment>
<accession>A0ABM8XUQ5</accession>
<comment type="similarity">
    <text evidence="2 12">Belongs to the pyruvate kinase family.</text>
</comment>
<dbReference type="GO" id="GO:0004743">
    <property type="term" value="F:pyruvate kinase activity"/>
    <property type="evidence" value="ECO:0007669"/>
    <property type="project" value="UniProtKB-EC"/>
</dbReference>
<evidence type="ECO:0000259" key="13">
    <source>
        <dbReference type="Pfam" id="PF00224"/>
    </source>
</evidence>
<keyword evidence="6" id="KW-0547">Nucleotide-binding</keyword>
<evidence type="ECO:0000256" key="10">
    <source>
        <dbReference type="ARBA" id="ARBA00023152"/>
    </source>
</evidence>
<dbReference type="PANTHER" id="PTHR11817">
    <property type="entry name" value="PYRUVATE KINASE"/>
    <property type="match status" value="1"/>
</dbReference>
<evidence type="ECO:0000256" key="3">
    <source>
        <dbReference type="ARBA" id="ARBA00012142"/>
    </source>
</evidence>
<keyword evidence="10 12" id="KW-0324">Glycolysis</keyword>
<dbReference type="EMBL" id="CAJZAI010000022">
    <property type="protein sequence ID" value="CAG9184104.1"/>
    <property type="molecule type" value="Genomic_DNA"/>
</dbReference>
<dbReference type="InterPro" id="IPR040442">
    <property type="entry name" value="Pyrv_kinase-like_dom_sf"/>
</dbReference>
<keyword evidence="7 12" id="KW-0418">Kinase</keyword>
<proteinExistence type="inferred from homology"/>
<evidence type="ECO:0000256" key="6">
    <source>
        <dbReference type="ARBA" id="ARBA00022741"/>
    </source>
</evidence>
<evidence type="ECO:0000256" key="5">
    <source>
        <dbReference type="ARBA" id="ARBA00022723"/>
    </source>
</evidence>
<evidence type="ECO:0000256" key="7">
    <source>
        <dbReference type="ARBA" id="ARBA00022777"/>
    </source>
</evidence>
<evidence type="ECO:0000313" key="14">
    <source>
        <dbReference type="EMBL" id="CAG9184104.1"/>
    </source>
</evidence>
<comment type="caution">
    <text evidence="14">The sequence shown here is derived from an EMBL/GenBank/DDBJ whole genome shotgun (WGS) entry which is preliminary data.</text>
</comment>
<keyword evidence="15" id="KW-1185">Reference proteome</keyword>
<keyword evidence="9 12" id="KW-0460">Magnesium</keyword>
<evidence type="ECO:0000256" key="9">
    <source>
        <dbReference type="ARBA" id="ARBA00022842"/>
    </source>
</evidence>
<keyword evidence="5" id="KW-0479">Metal-binding</keyword>
<dbReference type="Gene3D" id="3.20.20.60">
    <property type="entry name" value="Phosphoenolpyruvate-binding domains"/>
    <property type="match status" value="1"/>
</dbReference>
<sequence length="67" mass="7052">MLLSLVPTPSTASHPIQQLEAIVVEADAVMVARGDLGVEMPAEMVPSLQKQIIRACCRAGKPVIVAT</sequence>
<evidence type="ECO:0000313" key="15">
    <source>
        <dbReference type="Proteomes" id="UP000727654"/>
    </source>
</evidence>
<evidence type="ECO:0000256" key="4">
    <source>
        <dbReference type="ARBA" id="ARBA00022679"/>
    </source>
</evidence>
<dbReference type="InterPro" id="IPR015813">
    <property type="entry name" value="Pyrv/PenolPyrv_kinase-like_dom"/>
</dbReference>
<gene>
    <name evidence="14" type="primary">ttuE_3</name>
    <name evidence="14" type="ORF">LMG23992_05153</name>
</gene>
<dbReference type="PRINTS" id="PR01050">
    <property type="entry name" value="PYRUVTKNASE"/>
</dbReference>